<dbReference type="InterPro" id="IPR006305">
    <property type="entry name" value="FliQ"/>
</dbReference>
<evidence type="ECO:0000256" key="2">
    <source>
        <dbReference type="ARBA" id="ARBA00006156"/>
    </source>
</evidence>
<evidence type="ECO:0000256" key="8">
    <source>
        <dbReference type="ARBA" id="ARBA00023143"/>
    </source>
</evidence>
<dbReference type="PANTHER" id="PTHR34040:SF2">
    <property type="entry name" value="FLAGELLAR BIOSYNTHETIC PROTEIN FLIQ"/>
    <property type="match status" value="1"/>
</dbReference>
<sequence>MSPEAVIDIGRDALLVTLLIAAPPLLAGLAVGLVISIFQAVTQIQEFTLTFIPKILAVFIATIIFLPWMLRVFLGFTTNLFIQIPMFGK</sequence>
<reference evidence="10 11" key="1">
    <citation type="journal article" date="2017" name="ISME J.">
        <title>Energy and carbon metabolisms in a deep terrestrial subsurface fluid microbial community.</title>
        <authorList>
            <person name="Momper L."/>
            <person name="Jungbluth S.P."/>
            <person name="Lee M.D."/>
            <person name="Amend J.P."/>
        </authorList>
    </citation>
    <scope>NUCLEOTIDE SEQUENCE [LARGE SCALE GENOMIC DNA]</scope>
    <source>
        <strain evidence="10">SURF_5</strain>
    </source>
</reference>
<keyword evidence="10" id="KW-0969">Cilium</keyword>
<dbReference type="InterPro" id="IPR002191">
    <property type="entry name" value="Bac_export_3"/>
</dbReference>
<comment type="function">
    <text evidence="9">Role in flagellar biosynthesis.</text>
</comment>
<dbReference type="PANTHER" id="PTHR34040">
    <property type="entry name" value="FLAGELLAR BIOSYNTHETIC PROTEIN FLIQ"/>
    <property type="match status" value="1"/>
</dbReference>
<evidence type="ECO:0000256" key="3">
    <source>
        <dbReference type="ARBA" id="ARBA00021718"/>
    </source>
</evidence>
<evidence type="ECO:0000313" key="10">
    <source>
        <dbReference type="EMBL" id="RJP21999.1"/>
    </source>
</evidence>
<keyword evidence="10" id="KW-0966">Cell projection</keyword>
<dbReference type="Proteomes" id="UP000265882">
    <property type="component" value="Unassembled WGS sequence"/>
</dbReference>
<keyword evidence="6 9" id="KW-1133">Transmembrane helix</keyword>
<organism evidence="10 11">
    <name type="scientific">Abyssobacteria bacterium (strain SURF_5)</name>
    <dbReference type="NCBI Taxonomy" id="2093360"/>
    <lineage>
        <taxon>Bacteria</taxon>
        <taxon>Pseudomonadati</taxon>
        <taxon>Candidatus Hydrogenedentota</taxon>
        <taxon>Candidatus Abyssobacteria</taxon>
    </lineage>
</organism>
<keyword evidence="10" id="KW-0282">Flagellum</keyword>
<dbReference type="GO" id="GO:0005886">
    <property type="term" value="C:plasma membrane"/>
    <property type="evidence" value="ECO:0007669"/>
    <property type="project" value="UniProtKB-SubCell"/>
</dbReference>
<evidence type="ECO:0000256" key="6">
    <source>
        <dbReference type="ARBA" id="ARBA00022989"/>
    </source>
</evidence>
<dbReference type="NCBIfam" id="TIGR01402">
    <property type="entry name" value="fliQ"/>
    <property type="match status" value="1"/>
</dbReference>
<evidence type="ECO:0000313" key="11">
    <source>
        <dbReference type="Proteomes" id="UP000265882"/>
    </source>
</evidence>
<keyword evidence="5 9" id="KW-0812">Transmembrane</keyword>
<comment type="subcellular location">
    <subcellularLocation>
        <location evidence="1 9">Cell membrane</location>
        <topology evidence="1">Multi-pass membrane protein</topology>
    </subcellularLocation>
    <subcellularLocation>
        <location evidence="9">Bacterial flagellum basal body</location>
    </subcellularLocation>
</comment>
<feature type="transmembrane region" description="Helical" evidence="9">
    <location>
        <begin position="12"/>
        <end position="35"/>
    </location>
</feature>
<dbReference type="Pfam" id="PF01313">
    <property type="entry name" value="Bac_export_3"/>
    <property type="match status" value="1"/>
</dbReference>
<accession>A0A3A4NT60</accession>
<evidence type="ECO:0000256" key="7">
    <source>
        <dbReference type="ARBA" id="ARBA00023136"/>
    </source>
</evidence>
<dbReference type="EMBL" id="QZKU01000062">
    <property type="protein sequence ID" value="RJP21999.1"/>
    <property type="molecule type" value="Genomic_DNA"/>
</dbReference>
<keyword evidence="8 9" id="KW-0975">Bacterial flagellum</keyword>
<protein>
    <recommendedName>
        <fullName evidence="3 9">Flagellar biosynthetic protein FliQ</fullName>
    </recommendedName>
</protein>
<comment type="caution">
    <text evidence="10">The sequence shown here is derived from an EMBL/GenBank/DDBJ whole genome shotgun (WGS) entry which is preliminary data.</text>
</comment>
<dbReference type="PIRSF" id="PIRSF004669">
    <property type="entry name" value="FliQ"/>
    <property type="match status" value="1"/>
</dbReference>
<comment type="similarity">
    <text evidence="2 9">Belongs to the FliQ/MopD/SpaQ family.</text>
</comment>
<evidence type="ECO:0000256" key="5">
    <source>
        <dbReference type="ARBA" id="ARBA00022692"/>
    </source>
</evidence>
<gene>
    <name evidence="9 10" type="primary">fliQ</name>
    <name evidence="10" type="ORF">C4520_08875</name>
</gene>
<dbReference type="AlphaFoldDB" id="A0A3A4NT60"/>
<evidence type="ECO:0000256" key="4">
    <source>
        <dbReference type="ARBA" id="ARBA00022475"/>
    </source>
</evidence>
<dbReference type="GO" id="GO:0009306">
    <property type="term" value="P:protein secretion"/>
    <property type="evidence" value="ECO:0007669"/>
    <property type="project" value="InterPro"/>
</dbReference>
<dbReference type="GO" id="GO:0044780">
    <property type="term" value="P:bacterial-type flagellum assembly"/>
    <property type="evidence" value="ECO:0007669"/>
    <property type="project" value="InterPro"/>
</dbReference>
<keyword evidence="4 9" id="KW-1003">Cell membrane</keyword>
<evidence type="ECO:0000256" key="1">
    <source>
        <dbReference type="ARBA" id="ARBA00004651"/>
    </source>
</evidence>
<name>A0A3A4NT60_ABYX5</name>
<feature type="transmembrane region" description="Helical" evidence="9">
    <location>
        <begin position="55"/>
        <end position="82"/>
    </location>
</feature>
<keyword evidence="7 9" id="KW-0472">Membrane</keyword>
<dbReference type="PRINTS" id="PR00952">
    <property type="entry name" value="TYPE3IMQPROT"/>
</dbReference>
<proteinExistence type="inferred from homology"/>
<dbReference type="GO" id="GO:0009425">
    <property type="term" value="C:bacterial-type flagellum basal body"/>
    <property type="evidence" value="ECO:0007669"/>
    <property type="project" value="UniProtKB-SubCell"/>
</dbReference>
<evidence type="ECO:0000256" key="9">
    <source>
        <dbReference type="RuleBase" id="RU364090"/>
    </source>
</evidence>